<organism evidence="3 4">
    <name type="scientific">Rubricella aquisinus</name>
    <dbReference type="NCBI Taxonomy" id="2028108"/>
    <lineage>
        <taxon>Bacteria</taxon>
        <taxon>Pseudomonadati</taxon>
        <taxon>Pseudomonadota</taxon>
        <taxon>Alphaproteobacteria</taxon>
        <taxon>Rhodobacterales</taxon>
        <taxon>Paracoccaceae</taxon>
        <taxon>Rubricella</taxon>
    </lineage>
</organism>
<sequence>MRWLLTALMLLASPAMAEQVVADLSQNRVSITTSFEGSDIFVFGAVSRDAPAPTDQGDLEVIVKVIGPSAPVMVRRKDRRFGIWVNNDAVEVDRAPHFVALASTGELDDIVSFTDRMRYEIGYDHVVRLIDAPADVENVQSFREAVIRIREDEGLYKQLPDAVKLTSDTLFSTRIALPANLVEGDYLARVYLMRDKNVLDAFETTIAVRKAGLERWIYNLAHEQPLIYGILSILVALGAGWGAAAVFRAFQR</sequence>
<dbReference type="RefSeq" id="WP_184009451.1">
    <property type="nucleotide sequence ID" value="NZ_JACIJS010000003.1"/>
</dbReference>
<dbReference type="AlphaFoldDB" id="A0A840WKV0"/>
<feature type="transmembrane region" description="Helical" evidence="1">
    <location>
        <begin position="226"/>
        <end position="250"/>
    </location>
</feature>
<keyword evidence="4" id="KW-1185">Reference proteome</keyword>
<feature type="chain" id="PRO_5032924011" evidence="2">
    <location>
        <begin position="18"/>
        <end position="252"/>
    </location>
</feature>
<keyword evidence="1" id="KW-1133">Transmembrane helix</keyword>
<keyword evidence="1" id="KW-0472">Membrane</keyword>
<accession>A0A840WKV0</accession>
<keyword evidence="1" id="KW-0812">Transmembrane</keyword>
<evidence type="ECO:0000256" key="2">
    <source>
        <dbReference type="SAM" id="SignalP"/>
    </source>
</evidence>
<name>A0A840WKV0_9RHOB</name>
<keyword evidence="2" id="KW-0732">Signal</keyword>
<dbReference type="InterPro" id="IPR019088">
    <property type="entry name" value="CHP02186-rel_TM"/>
</dbReference>
<reference evidence="3 4" key="1">
    <citation type="submission" date="2020-08" db="EMBL/GenBank/DDBJ databases">
        <title>Genomic Encyclopedia of Type Strains, Phase IV (KMG-IV): sequencing the most valuable type-strain genomes for metagenomic binning, comparative biology and taxonomic classification.</title>
        <authorList>
            <person name="Goeker M."/>
        </authorList>
    </citation>
    <scope>NUCLEOTIDE SEQUENCE [LARGE SCALE GENOMIC DNA]</scope>
    <source>
        <strain evidence="3 4">DSM 103377</strain>
    </source>
</reference>
<evidence type="ECO:0000313" key="4">
    <source>
        <dbReference type="Proteomes" id="UP000553766"/>
    </source>
</evidence>
<comment type="caution">
    <text evidence="3">The sequence shown here is derived from an EMBL/GenBank/DDBJ whole genome shotgun (WGS) entry which is preliminary data.</text>
</comment>
<proteinExistence type="predicted"/>
<protein>
    <submittedName>
        <fullName evidence="3">Uncharacterized protein (TIGR02186 family)</fullName>
    </submittedName>
</protein>
<evidence type="ECO:0000256" key="1">
    <source>
        <dbReference type="SAM" id="Phobius"/>
    </source>
</evidence>
<gene>
    <name evidence="3" type="ORF">FHS89_001151</name>
</gene>
<dbReference type="Pfam" id="PF09608">
    <property type="entry name" value="Alph_Pro_TM"/>
    <property type="match status" value="1"/>
</dbReference>
<feature type="signal peptide" evidence="2">
    <location>
        <begin position="1"/>
        <end position="17"/>
    </location>
</feature>
<evidence type="ECO:0000313" key="3">
    <source>
        <dbReference type="EMBL" id="MBB5515141.1"/>
    </source>
</evidence>
<dbReference type="Proteomes" id="UP000553766">
    <property type="component" value="Unassembled WGS sequence"/>
</dbReference>
<dbReference type="EMBL" id="JACIJS010000003">
    <property type="protein sequence ID" value="MBB5515141.1"/>
    <property type="molecule type" value="Genomic_DNA"/>
</dbReference>